<sequence>MFVKRLYRSYQFNFKLFKSVFDWTVVLYIAIPSVVISFFLYRDISANFQAIEIQHNILLTLLFGLSFFLIIPSLRLFLYDADLLFYKQQATKIRHIKLYGYCYSFLRYNCFLIIALLLASPFIILPLSKIILVFNVVSVLHIFIQYKYQKWYTKWPLFLVFHALFTFTLFIIPIWGYSILLVIGHVILLKAVFSNRYWTIEVRWEYEAFYLWMKRFYQFSREMRYYLPAKTKQPLAILAKKTVFSKYRIDNLFYKTLLRKLHYMISPLQLIAICIGLSLVLPMWAKVLVFVFSIIGLHVLLHSIIREIKQAPFFQLMTVHEDEWLNATLRLRNRLLTPAIVILAFLFFIL</sequence>
<keyword evidence="1" id="KW-0472">Membrane</keyword>
<feature type="transmembrane region" description="Helical" evidence="1">
    <location>
        <begin position="155"/>
        <end position="172"/>
    </location>
</feature>
<evidence type="ECO:0000313" key="2">
    <source>
        <dbReference type="EMBL" id="MCH7322353.1"/>
    </source>
</evidence>
<comment type="caution">
    <text evidence="2">The sequence shown here is derived from an EMBL/GenBank/DDBJ whole genome shotgun (WGS) entry which is preliminary data.</text>
</comment>
<dbReference type="EMBL" id="JAKZFC010000003">
    <property type="protein sequence ID" value="MCH7322353.1"/>
    <property type="molecule type" value="Genomic_DNA"/>
</dbReference>
<feature type="transmembrane region" description="Helical" evidence="1">
    <location>
        <begin position="261"/>
        <end position="281"/>
    </location>
</feature>
<evidence type="ECO:0000256" key="1">
    <source>
        <dbReference type="SAM" id="Phobius"/>
    </source>
</evidence>
<proteinExistence type="predicted"/>
<dbReference type="RefSeq" id="WP_241369414.1">
    <property type="nucleotide sequence ID" value="NZ_JAKZFC010000003.1"/>
</dbReference>
<feature type="transmembrane region" description="Helical" evidence="1">
    <location>
        <begin position="287"/>
        <end position="305"/>
    </location>
</feature>
<organism evidence="2 3">
    <name type="scientific">Solibacillus palustris</name>
    <dbReference type="NCBI Taxonomy" id="2908203"/>
    <lineage>
        <taxon>Bacteria</taxon>
        <taxon>Bacillati</taxon>
        <taxon>Bacillota</taxon>
        <taxon>Bacilli</taxon>
        <taxon>Bacillales</taxon>
        <taxon>Caryophanaceae</taxon>
        <taxon>Solibacillus</taxon>
    </lineage>
</organism>
<keyword evidence="1" id="KW-0812">Transmembrane</keyword>
<accession>A0ABS9UDE3</accession>
<protein>
    <submittedName>
        <fullName evidence="2">ABC transporter permease</fullName>
    </submittedName>
</protein>
<keyword evidence="1" id="KW-1133">Transmembrane helix</keyword>
<reference evidence="2 3" key="1">
    <citation type="submission" date="2022-03" db="EMBL/GenBank/DDBJ databases">
        <authorList>
            <person name="Jo J.-H."/>
            <person name="Im W.-T."/>
        </authorList>
    </citation>
    <scope>NUCLEOTIDE SEQUENCE [LARGE SCALE GENOMIC DNA]</scope>
    <source>
        <strain evidence="2 3">MA9</strain>
    </source>
</reference>
<feature type="transmembrane region" description="Helical" evidence="1">
    <location>
        <begin position="53"/>
        <end position="78"/>
    </location>
</feature>
<feature type="transmembrane region" description="Helical" evidence="1">
    <location>
        <begin position="331"/>
        <end position="349"/>
    </location>
</feature>
<feature type="transmembrane region" description="Helical" evidence="1">
    <location>
        <begin position="20"/>
        <end position="41"/>
    </location>
</feature>
<feature type="transmembrane region" description="Helical" evidence="1">
    <location>
        <begin position="123"/>
        <end position="143"/>
    </location>
</feature>
<name>A0ABS9UDE3_9BACL</name>
<evidence type="ECO:0000313" key="3">
    <source>
        <dbReference type="Proteomes" id="UP001316087"/>
    </source>
</evidence>
<dbReference type="Proteomes" id="UP001316087">
    <property type="component" value="Unassembled WGS sequence"/>
</dbReference>
<gene>
    <name evidence="2" type="ORF">LZ480_10665</name>
</gene>
<dbReference type="InterPro" id="IPR010288">
    <property type="entry name" value="EcsB_ABC"/>
</dbReference>
<keyword evidence="3" id="KW-1185">Reference proteome</keyword>
<feature type="transmembrane region" description="Helical" evidence="1">
    <location>
        <begin position="98"/>
        <end position="117"/>
    </location>
</feature>
<dbReference type="Pfam" id="PF05975">
    <property type="entry name" value="EcsB"/>
    <property type="match status" value="1"/>
</dbReference>